<accession>C4GBL0</accession>
<dbReference type="eggNOG" id="ENOG502ZB38">
    <property type="taxonomic scope" value="Bacteria"/>
</dbReference>
<dbReference type="Proteomes" id="UP000003494">
    <property type="component" value="Unassembled WGS sequence"/>
</dbReference>
<sequence length="416" mass="48368">MRDNRIYYGIDLDDSYTMFSYLDSMHKEPQTMSPVLGSGLYQIPTCIGRRRGEESWLYGEDAVRAARLLEADLADQLFSRALAEEDVYLEGKPYHPFDLLLYFLNHLMALAPQLAGQMVLGQMVFVLDRVDAKRVRLIGRLADAMHYSRELIRVIDRKESFYYFVFHQQAQIFVGDVALFSYQENVMRFWRLHRDQKTQPQMVTIEEKNLSVDTENLDLCFDQIIDQNFKGDRISSVYLIGSGFEGDWMKLSLNRLCRGRRVFIGKNLYTKGACYCGRVRMSDEAWPFAYLSSNDLKVNVGLQVLNHGKKEFRTLLAAGENRYEAKGTCEIILDKQAELELWIREPRQKKAYLHVIELSDLPRRPPRTSRLRVQAKSRGDEEIEVKVFDLGFGDFYPSSGQVWTYQIALYKEGGER</sequence>
<name>C4GBL0_9FIRM</name>
<comment type="caution">
    <text evidence="2">The sequence shown here is derived from an EMBL/GenBank/DDBJ whole genome shotgun (WGS) entry which is preliminary data.</text>
</comment>
<gene>
    <name evidence="2" type="ORF">GCWU000342_01313</name>
</gene>
<reference evidence="2" key="1">
    <citation type="submission" date="2009-04" db="EMBL/GenBank/DDBJ databases">
        <authorList>
            <person name="Weinstock G."/>
            <person name="Sodergren E."/>
            <person name="Clifton S."/>
            <person name="Fulton L."/>
            <person name="Fulton B."/>
            <person name="Courtney L."/>
            <person name="Fronick C."/>
            <person name="Harrison M."/>
            <person name="Strong C."/>
            <person name="Farmer C."/>
            <person name="Delahaunty K."/>
            <person name="Markovic C."/>
            <person name="Hall O."/>
            <person name="Minx P."/>
            <person name="Tomlinson C."/>
            <person name="Mitreva M."/>
            <person name="Nelson J."/>
            <person name="Hou S."/>
            <person name="Wollam A."/>
            <person name="Pepin K.H."/>
            <person name="Johnson M."/>
            <person name="Bhonagiri V."/>
            <person name="Nash W.E."/>
            <person name="Warren W."/>
            <person name="Chinwalla A."/>
            <person name="Mardis E.R."/>
            <person name="Wilson R.K."/>
        </authorList>
    </citation>
    <scope>NUCLEOTIDE SEQUENCE [LARGE SCALE GENOMIC DNA]</scope>
    <source>
        <strain evidence="2">DSM 14600</strain>
    </source>
</reference>
<proteinExistence type="predicted"/>
<dbReference type="EMBL" id="ACIP02000002">
    <property type="protein sequence ID" value="EEP28503.1"/>
    <property type="molecule type" value="Genomic_DNA"/>
</dbReference>
<evidence type="ECO:0000313" key="2">
    <source>
        <dbReference type="EMBL" id="EEP28503.1"/>
    </source>
</evidence>
<protein>
    <recommendedName>
        <fullName evidence="1">DUF5716 domain-containing protein</fullName>
    </recommendedName>
</protein>
<organism evidence="2 3">
    <name type="scientific">Shuttleworthella satelles DSM 14600</name>
    <dbReference type="NCBI Taxonomy" id="626523"/>
    <lineage>
        <taxon>Bacteria</taxon>
        <taxon>Bacillati</taxon>
        <taxon>Bacillota</taxon>
        <taxon>Clostridia</taxon>
        <taxon>Lachnospirales</taxon>
        <taxon>Lachnospiraceae</taxon>
        <taxon>Shuttleworthella</taxon>
    </lineage>
</organism>
<dbReference type="Pfam" id="PF18980">
    <property type="entry name" value="DUF5716_C"/>
    <property type="match status" value="1"/>
</dbReference>
<dbReference type="AlphaFoldDB" id="C4GBL0"/>
<dbReference type="RefSeq" id="WP_006906321.1">
    <property type="nucleotide sequence ID" value="NZ_GG665866.1"/>
</dbReference>
<dbReference type="HOGENOM" id="CLU_054008_0_0_9"/>
<keyword evidence="3" id="KW-1185">Reference proteome</keyword>
<feature type="domain" description="DUF5716" evidence="1">
    <location>
        <begin position="122"/>
        <end position="409"/>
    </location>
</feature>
<dbReference type="STRING" id="626523.GCWU000342_01313"/>
<dbReference type="InterPro" id="IPR043770">
    <property type="entry name" value="DUF5716_C"/>
</dbReference>
<evidence type="ECO:0000259" key="1">
    <source>
        <dbReference type="Pfam" id="PF18980"/>
    </source>
</evidence>
<evidence type="ECO:0000313" key="3">
    <source>
        <dbReference type="Proteomes" id="UP000003494"/>
    </source>
</evidence>